<gene>
    <name evidence="7" type="ORF">ACFQZM_38060</name>
</gene>
<evidence type="ECO:0000313" key="7">
    <source>
        <dbReference type="EMBL" id="MFD0690346.1"/>
    </source>
</evidence>
<organism evidence="7 8">
    <name type="scientific">Actinomadura fibrosa</name>
    <dbReference type="NCBI Taxonomy" id="111802"/>
    <lineage>
        <taxon>Bacteria</taxon>
        <taxon>Bacillati</taxon>
        <taxon>Actinomycetota</taxon>
        <taxon>Actinomycetes</taxon>
        <taxon>Streptosporangiales</taxon>
        <taxon>Thermomonosporaceae</taxon>
        <taxon>Actinomadura</taxon>
    </lineage>
</organism>
<dbReference type="Gene3D" id="1.20.1250.20">
    <property type="entry name" value="MFS general substrate transporter like domains"/>
    <property type="match status" value="2"/>
</dbReference>
<dbReference type="PANTHER" id="PTHR23514">
    <property type="entry name" value="BYPASS OF STOP CODON PROTEIN 6"/>
    <property type="match status" value="1"/>
</dbReference>
<evidence type="ECO:0000256" key="6">
    <source>
        <dbReference type="SAM" id="Phobius"/>
    </source>
</evidence>
<evidence type="ECO:0000313" key="8">
    <source>
        <dbReference type="Proteomes" id="UP001597063"/>
    </source>
</evidence>
<feature type="compositionally biased region" description="Low complexity" evidence="5">
    <location>
        <begin position="386"/>
        <end position="418"/>
    </location>
</feature>
<dbReference type="EMBL" id="JBHTGP010000018">
    <property type="protein sequence ID" value="MFD0690346.1"/>
    <property type="molecule type" value="Genomic_DNA"/>
</dbReference>
<feature type="transmembrane region" description="Helical" evidence="6">
    <location>
        <begin position="296"/>
        <end position="316"/>
    </location>
</feature>
<keyword evidence="4 6" id="KW-0472">Membrane</keyword>
<dbReference type="CDD" id="cd17393">
    <property type="entry name" value="MFS_MosC_like"/>
    <property type="match status" value="1"/>
</dbReference>
<feature type="compositionally biased region" description="Basic and acidic residues" evidence="5">
    <location>
        <begin position="423"/>
        <end position="441"/>
    </location>
</feature>
<accession>A0ABW2XVG4</accession>
<feature type="transmembrane region" description="Helical" evidence="6">
    <location>
        <begin position="354"/>
        <end position="373"/>
    </location>
</feature>
<proteinExistence type="predicted"/>
<dbReference type="InterPro" id="IPR011701">
    <property type="entry name" value="MFS"/>
</dbReference>
<feature type="transmembrane region" description="Helical" evidence="6">
    <location>
        <begin position="12"/>
        <end position="31"/>
    </location>
</feature>
<comment type="caution">
    <text evidence="7">The sequence shown here is derived from an EMBL/GenBank/DDBJ whole genome shotgun (WGS) entry which is preliminary data.</text>
</comment>
<sequence length="461" mass="44329">MAARPGRAVRAARWAVTAVFFLNGAVFASWVPRIPEVKDRLGLGDAALGAALAGPALGSVAAMAVAGALVARLGSRPVTRASLAAFCVLPGLIGLAGTWGALFAALTAWGAALGTLDVAMNSAGMTVQHRYGRPIMSGLHASFSGGALAGAVAGSAAAHHGLPVPAHLAGTGAAALVIGVAVSRALLPADADAQAGGPAFARPTRPLLLLSALAFAALLSEGAAADWSAVYLRDVLDAGPGTAGAGYVAFAVTMTAGRLAGDRLVAAFGPVRVVRTLAAVAAAGFGAALATGEAAATLAGLAALGLGLACVVPVVFSASAHTGGPPGPAIAAVSTCGYLGFIAGPPLIGAVAEFTGLAAALGVVAALTALLAAGAGAVRPATADVPATADGPATDGPATDGPATDGPATGGPAVADGPARSEAPGRSEEVRRSEEVGRSEEPAGPGRVAERQAPAPEECGR</sequence>
<keyword evidence="2 6" id="KW-0812">Transmembrane</keyword>
<dbReference type="InterPro" id="IPR051788">
    <property type="entry name" value="MFS_Transporter"/>
</dbReference>
<reference evidence="8" key="1">
    <citation type="journal article" date="2019" name="Int. J. Syst. Evol. Microbiol.">
        <title>The Global Catalogue of Microorganisms (GCM) 10K type strain sequencing project: providing services to taxonomists for standard genome sequencing and annotation.</title>
        <authorList>
            <consortium name="The Broad Institute Genomics Platform"/>
            <consortium name="The Broad Institute Genome Sequencing Center for Infectious Disease"/>
            <person name="Wu L."/>
            <person name="Ma J."/>
        </authorList>
    </citation>
    <scope>NUCLEOTIDE SEQUENCE [LARGE SCALE GENOMIC DNA]</scope>
    <source>
        <strain evidence="8">JCM 9371</strain>
    </source>
</reference>
<evidence type="ECO:0000256" key="3">
    <source>
        <dbReference type="ARBA" id="ARBA00022989"/>
    </source>
</evidence>
<feature type="transmembrane region" description="Helical" evidence="6">
    <location>
        <begin position="207"/>
        <end position="224"/>
    </location>
</feature>
<feature type="transmembrane region" description="Helical" evidence="6">
    <location>
        <begin position="244"/>
        <end position="261"/>
    </location>
</feature>
<dbReference type="InterPro" id="IPR036259">
    <property type="entry name" value="MFS_trans_sf"/>
</dbReference>
<feature type="transmembrane region" description="Helical" evidence="6">
    <location>
        <begin position="51"/>
        <end position="71"/>
    </location>
</feature>
<feature type="region of interest" description="Disordered" evidence="5">
    <location>
        <begin position="386"/>
        <end position="461"/>
    </location>
</feature>
<protein>
    <submittedName>
        <fullName evidence="7">MFS transporter</fullName>
    </submittedName>
</protein>
<dbReference type="PANTHER" id="PTHR23514:SF13">
    <property type="entry name" value="INNER MEMBRANE PROTEIN YBJJ"/>
    <property type="match status" value="1"/>
</dbReference>
<feature type="transmembrane region" description="Helical" evidence="6">
    <location>
        <begin position="273"/>
        <end position="290"/>
    </location>
</feature>
<evidence type="ECO:0000256" key="2">
    <source>
        <dbReference type="ARBA" id="ARBA00022692"/>
    </source>
</evidence>
<dbReference type="RefSeq" id="WP_378325192.1">
    <property type="nucleotide sequence ID" value="NZ_JBHTGP010000018.1"/>
</dbReference>
<name>A0ABW2XVG4_9ACTN</name>
<dbReference type="Proteomes" id="UP001597063">
    <property type="component" value="Unassembled WGS sequence"/>
</dbReference>
<dbReference type="Pfam" id="PF07690">
    <property type="entry name" value="MFS_1"/>
    <property type="match status" value="1"/>
</dbReference>
<feature type="transmembrane region" description="Helical" evidence="6">
    <location>
        <begin position="83"/>
        <end position="102"/>
    </location>
</feature>
<feature type="transmembrane region" description="Helical" evidence="6">
    <location>
        <begin position="164"/>
        <end position="187"/>
    </location>
</feature>
<feature type="transmembrane region" description="Helical" evidence="6">
    <location>
        <begin position="328"/>
        <end position="348"/>
    </location>
</feature>
<keyword evidence="8" id="KW-1185">Reference proteome</keyword>
<keyword evidence="3 6" id="KW-1133">Transmembrane helix</keyword>
<evidence type="ECO:0000256" key="4">
    <source>
        <dbReference type="ARBA" id="ARBA00023136"/>
    </source>
</evidence>
<dbReference type="SUPFAM" id="SSF103473">
    <property type="entry name" value="MFS general substrate transporter"/>
    <property type="match status" value="1"/>
</dbReference>
<evidence type="ECO:0000256" key="1">
    <source>
        <dbReference type="ARBA" id="ARBA00004141"/>
    </source>
</evidence>
<evidence type="ECO:0000256" key="5">
    <source>
        <dbReference type="SAM" id="MobiDB-lite"/>
    </source>
</evidence>
<comment type="subcellular location">
    <subcellularLocation>
        <location evidence="1">Membrane</location>
        <topology evidence="1">Multi-pass membrane protein</topology>
    </subcellularLocation>
</comment>